<dbReference type="InterPro" id="IPR036890">
    <property type="entry name" value="HATPase_C_sf"/>
</dbReference>
<dbReference type="InterPro" id="IPR031621">
    <property type="entry name" value="HisKA_7TM"/>
</dbReference>
<keyword evidence="7" id="KW-0812">Transmembrane</keyword>
<dbReference type="Proteomes" id="UP001231109">
    <property type="component" value="Unassembled WGS sequence"/>
</dbReference>
<evidence type="ECO:0000256" key="7">
    <source>
        <dbReference type="SAM" id="Phobius"/>
    </source>
</evidence>
<proteinExistence type="predicted"/>
<evidence type="ECO:0000313" key="10">
    <source>
        <dbReference type="Proteomes" id="UP001231109"/>
    </source>
</evidence>
<dbReference type="InterPro" id="IPR003661">
    <property type="entry name" value="HisK_dim/P_dom"/>
</dbReference>
<evidence type="ECO:0000256" key="1">
    <source>
        <dbReference type="ARBA" id="ARBA00000085"/>
    </source>
</evidence>
<feature type="domain" description="Histidine kinase" evidence="8">
    <location>
        <begin position="421"/>
        <end position="616"/>
    </location>
</feature>
<dbReference type="Pfam" id="PF00512">
    <property type="entry name" value="HisKA"/>
    <property type="match status" value="1"/>
</dbReference>
<dbReference type="Pfam" id="PF02518">
    <property type="entry name" value="HATPase_c"/>
    <property type="match status" value="1"/>
</dbReference>
<dbReference type="RefSeq" id="WP_305975221.1">
    <property type="nucleotide sequence ID" value="NZ_JAPJDZ010000017.1"/>
</dbReference>
<dbReference type="PANTHER" id="PTHR43711">
    <property type="entry name" value="TWO-COMPONENT HISTIDINE KINASE"/>
    <property type="match status" value="1"/>
</dbReference>
<evidence type="ECO:0000256" key="4">
    <source>
        <dbReference type="ARBA" id="ARBA00022679"/>
    </source>
</evidence>
<dbReference type="PANTHER" id="PTHR43711:SF1">
    <property type="entry name" value="HISTIDINE KINASE 1"/>
    <property type="match status" value="1"/>
</dbReference>
<keyword evidence="7" id="KW-1133">Transmembrane helix</keyword>
<dbReference type="InterPro" id="IPR005467">
    <property type="entry name" value="His_kinase_dom"/>
</dbReference>
<feature type="transmembrane region" description="Helical" evidence="7">
    <location>
        <begin position="34"/>
        <end position="55"/>
    </location>
</feature>
<sequence>MSLSVAFEISMVLTSVCAVLLSGWLLWQGQRQRAMPALAGFAAMMALWCTGHIAIVQGWPVLGVALILANPLMPMFFLHFALQFVATPEAGSGGWRRRLPWLYALTILLIGLSWFGPGGKITTTAGFDAFFVFADIGWLNLLYTILLGVAAHLVLFQGWRLHSGNKRRSIVAMFMAGGWGLLLATSFVFPSLGLNWYPYPMLLLPSYLLLLVYGVVRYQVLEINAFANKALIWLGMLLLVLALMALVSALLGQLGMQALSAVPASQLWLYSTLLLLLSAACYQPLSKLARRLIYPGGQLNESLLAHWRSKLQQCNSWHELAALAAGLLSGQLRQKVSVQLPLAGRANPGLQIHCLRNEHGWYYALKGWDDVTPGYRLQGEVFAALLLSNCRILEQSLKLADAERKRLDQQHLVELGALSAAMAHELRNPLNIISMAAATTPAETRQHIQQQLKRADRLIADLLSYSGRLELQYSDFLLKPLLQAVLSQQDWQGVQCQLQVPDGLMLYGDSYRVQQVLINLTDNALAFCRNQPQAEIKIEAHSEHDHVWIYVHNNGPAIVPAQHAALFQPFVSKRAGGSGLGLAIVRRIMQAHGGEVCHQSDLGWPVSFVLKFTLNVKQNLGLQLPHQQDMTNG</sequence>
<evidence type="ECO:0000256" key="3">
    <source>
        <dbReference type="ARBA" id="ARBA00022553"/>
    </source>
</evidence>
<evidence type="ECO:0000256" key="6">
    <source>
        <dbReference type="ARBA" id="ARBA00023012"/>
    </source>
</evidence>
<dbReference type="EMBL" id="JAPJDZ010000017">
    <property type="protein sequence ID" value="MDP5136020.1"/>
    <property type="molecule type" value="Genomic_DNA"/>
</dbReference>
<feature type="transmembrane region" description="Helical" evidence="7">
    <location>
        <begin position="196"/>
        <end position="218"/>
    </location>
</feature>
<dbReference type="Pfam" id="PF16927">
    <property type="entry name" value="HisKA_7TM"/>
    <property type="match status" value="1"/>
</dbReference>
<evidence type="ECO:0000256" key="5">
    <source>
        <dbReference type="ARBA" id="ARBA00022777"/>
    </source>
</evidence>
<keyword evidence="9" id="KW-0547">Nucleotide-binding</keyword>
<dbReference type="SMART" id="SM00388">
    <property type="entry name" value="HisKA"/>
    <property type="match status" value="1"/>
</dbReference>
<keyword evidence="5" id="KW-0418">Kinase</keyword>
<keyword evidence="10" id="KW-1185">Reference proteome</keyword>
<dbReference type="InterPro" id="IPR004358">
    <property type="entry name" value="Sig_transdc_His_kin-like_C"/>
</dbReference>
<feature type="transmembrane region" description="Helical" evidence="7">
    <location>
        <begin position="170"/>
        <end position="190"/>
    </location>
</feature>
<evidence type="ECO:0000256" key="2">
    <source>
        <dbReference type="ARBA" id="ARBA00012438"/>
    </source>
</evidence>
<keyword evidence="6" id="KW-0902">Two-component regulatory system</keyword>
<dbReference type="Gene3D" id="3.30.565.10">
    <property type="entry name" value="Histidine kinase-like ATPase, C-terminal domain"/>
    <property type="match status" value="1"/>
</dbReference>
<dbReference type="EC" id="2.7.13.3" evidence="2"/>
<dbReference type="GO" id="GO:0005524">
    <property type="term" value="F:ATP binding"/>
    <property type="evidence" value="ECO:0007669"/>
    <property type="project" value="UniProtKB-KW"/>
</dbReference>
<dbReference type="CDD" id="cd00082">
    <property type="entry name" value="HisKA"/>
    <property type="match status" value="1"/>
</dbReference>
<keyword evidence="4" id="KW-0808">Transferase</keyword>
<dbReference type="SUPFAM" id="SSF47384">
    <property type="entry name" value="Homodimeric domain of signal transducing histidine kinase"/>
    <property type="match status" value="1"/>
</dbReference>
<feature type="transmembrane region" description="Helical" evidence="7">
    <location>
        <begin position="99"/>
        <end position="116"/>
    </location>
</feature>
<feature type="transmembrane region" description="Helical" evidence="7">
    <location>
        <begin position="136"/>
        <end position="158"/>
    </location>
</feature>
<organism evidence="9 10">
    <name type="scientific">Rheinheimera baltica</name>
    <dbReference type="NCBI Taxonomy" id="67576"/>
    <lineage>
        <taxon>Bacteria</taxon>
        <taxon>Pseudomonadati</taxon>
        <taxon>Pseudomonadota</taxon>
        <taxon>Gammaproteobacteria</taxon>
        <taxon>Chromatiales</taxon>
        <taxon>Chromatiaceae</taxon>
        <taxon>Rheinheimera</taxon>
    </lineage>
</organism>
<accession>A0ABT9HYY7</accession>
<gene>
    <name evidence="9" type="ORF">ORJ04_08675</name>
</gene>
<reference evidence="9 10" key="1">
    <citation type="submission" date="2022-11" db="EMBL/GenBank/DDBJ databases">
        <title>Viruses from the air-sea interface of a natural surface slick.</title>
        <authorList>
            <person name="Rahlff J."/>
            <person name="Holmfeldt K."/>
        </authorList>
    </citation>
    <scope>NUCLEOTIDE SEQUENCE [LARGE SCALE GENOMIC DNA]</scope>
    <source>
        <strain evidence="9 10">SMS4</strain>
    </source>
</reference>
<evidence type="ECO:0000313" key="9">
    <source>
        <dbReference type="EMBL" id="MDP5136020.1"/>
    </source>
</evidence>
<feature type="transmembrane region" description="Helical" evidence="7">
    <location>
        <begin position="61"/>
        <end position="87"/>
    </location>
</feature>
<feature type="transmembrane region" description="Helical" evidence="7">
    <location>
        <begin position="6"/>
        <end position="27"/>
    </location>
</feature>
<dbReference type="SUPFAM" id="SSF55874">
    <property type="entry name" value="ATPase domain of HSP90 chaperone/DNA topoisomerase II/histidine kinase"/>
    <property type="match status" value="1"/>
</dbReference>
<keyword evidence="7" id="KW-0472">Membrane</keyword>
<evidence type="ECO:0000259" key="8">
    <source>
        <dbReference type="PROSITE" id="PS50109"/>
    </source>
</evidence>
<dbReference type="InterPro" id="IPR036097">
    <property type="entry name" value="HisK_dim/P_sf"/>
</dbReference>
<keyword evidence="9" id="KW-0067">ATP-binding</keyword>
<dbReference type="CDD" id="cd00075">
    <property type="entry name" value="HATPase"/>
    <property type="match status" value="1"/>
</dbReference>
<comment type="caution">
    <text evidence="9">The sequence shown here is derived from an EMBL/GenBank/DDBJ whole genome shotgun (WGS) entry which is preliminary data.</text>
</comment>
<dbReference type="InterPro" id="IPR050736">
    <property type="entry name" value="Sensor_HK_Regulatory"/>
</dbReference>
<keyword evidence="3" id="KW-0597">Phosphoprotein</keyword>
<dbReference type="InterPro" id="IPR003594">
    <property type="entry name" value="HATPase_dom"/>
</dbReference>
<feature type="transmembrane region" description="Helical" evidence="7">
    <location>
        <begin position="230"/>
        <end position="255"/>
    </location>
</feature>
<dbReference type="SMART" id="SM00387">
    <property type="entry name" value="HATPase_c"/>
    <property type="match status" value="1"/>
</dbReference>
<name>A0ABT9HYY7_9GAMM</name>
<protein>
    <recommendedName>
        <fullName evidence="2">histidine kinase</fullName>
        <ecNumber evidence="2">2.7.13.3</ecNumber>
    </recommendedName>
</protein>
<dbReference type="PRINTS" id="PR00344">
    <property type="entry name" value="BCTRLSENSOR"/>
</dbReference>
<dbReference type="PROSITE" id="PS50109">
    <property type="entry name" value="HIS_KIN"/>
    <property type="match status" value="1"/>
</dbReference>
<dbReference type="Gene3D" id="1.10.287.130">
    <property type="match status" value="1"/>
</dbReference>
<comment type="catalytic activity">
    <reaction evidence="1">
        <text>ATP + protein L-histidine = ADP + protein N-phospho-L-histidine.</text>
        <dbReference type="EC" id="2.7.13.3"/>
    </reaction>
</comment>